<gene>
    <name evidence="2" type="ORF">BON22_4041</name>
</gene>
<evidence type="ECO:0000313" key="2">
    <source>
        <dbReference type="EMBL" id="ONH66037.1"/>
    </source>
</evidence>
<dbReference type="GO" id="GO:0038203">
    <property type="term" value="P:TORC2 signaling"/>
    <property type="evidence" value="ECO:0007669"/>
    <property type="project" value="TreeGrafter"/>
</dbReference>
<dbReference type="STRING" id="36022.A0A1V2L2A7"/>
<dbReference type="PANTHER" id="PTHR32428:SF2">
    <property type="entry name" value="TARGET OF RAPAMYCIN COMPLEX 2 SUBUNIT BIT61-RELATED"/>
    <property type="match status" value="1"/>
</dbReference>
<proteinExistence type="predicted"/>
<dbReference type="Pfam" id="PF08539">
    <property type="entry name" value="HbrB"/>
    <property type="match status" value="1"/>
</dbReference>
<keyword evidence="3" id="KW-1185">Reference proteome</keyword>
<sequence length="369" mass="40785">MQPFTSRSNTVSGSSPFGYLNRNGSSSTVNSITHTLSNVGFTPVVPQTDVMNSQSPTGSSGSATTSPLLSQKKEGKFSRAKMFARNKTKEALHRTKTDASTDGHHGSFLKTNNHHGHVLSSSSSNSRVTSGTTLYSFDPTQWNDQMRENQLPGSGAHRSHLSAEEKEHLADTAWQSLASTLSPLFHDIDTPGLKLRVPIEDANHTVLAWLRLRIESGVAAQTVIRELTEFLKHQLHILQSSCPANMDSLSRMAYTWKTFFETAYHYLLAVFQPLDDELAGSGPITQRHPGYWYDVMNPSVKKLILASFRDAIVLPAIEMNPVLPPVQDKERKVLIQCFGMLKGVRGSITSQYSQRVVDQVASMMEQQVA</sequence>
<dbReference type="VEuPathDB" id="FungiDB:BON22_4041"/>
<feature type="region of interest" description="Disordered" evidence="1">
    <location>
        <begin position="47"/>
        <end position="80"/>
    </location>
</feature>
<dbReference type="GO" id="GO:0031932">
    <property type="term" value="C:TORC2 complex"/>
    <property type="evidence" value="ECO:0007669"/>
    <property type="project" value="TreeGrafter"/>
</dbReference>
<dbReference type="InterPro" id="IPR013745">
    <property type="entry name" value="Bit61/PRR5"/>
</dbReference>
<dbReference type="AlphaFoldDB" id="A0A1V2L2A7"/>
<name>A0A1V2L2A7_CYBFA</name>
<dbReference type="EMBL" id="MPUK01000008">
    <property type="protein sequence ID" value="ONH66037.1"/>
    <property type="molecule type" value="Genomic_DNA"/>
</dbReference>
<comment type="caution">
    <text evidence="2">The sequence shown here is derived from an EMBL/GenBank/DDBJ whole genome shotgun (WGS) entry which is preliminary data.</text>
</comment>
<reference evidence="3" key="1">
    <citation type="journal article" date="2017" name="Genome Announc.">
        <title>Genome sequences of Cyberlindnera fabianii 65, Pichia kudriavzevii 129, and Saccharomyces cerevisiae 131 isolated from fermented masau fruits in Zimbabwe.</title>
        <authorList>
            <person name="van Rijswijck I.M.H."/>
            <person name="Derks M.F.L."/>
            <person name="Abee T."/>
            <person name="de Ridder D."/>
            <person name="Smid E.J."/>
        </authorList>
    </citation>
    <scope>NUCLEOTIDE SEQUENCE [LARGE SCALE GENOMIC DNA]</scope>
    <source>
        <strain evidence="3">65</strain>
    </source>
</reference>
<feature type="compositionally biased region" description="Low complexity" evidence="1">
    <location>
        <begin position="53"/>
        <end position="70"/>
    </location>
</feature>
<protein>
    <submittedName>
        <fullName evidence="2">Putative target of rapamycin complex 2 subunit BIT2</fullName>
    </submittedName>
</protein>
<dbReference type="Proteomes" id="UP000189513">
    <property type="component" value="Unassembled WGS sequence"/>
</dbReference>
<evidence type="ECO:0000313" key="3">
    <source>
        <dbReference type="Proteomes" id="UP000189513"/>
    </source>
</evidence>
<dbReference type="PANTHER" id="PTHR32428">
    <property type="entry name" value="TARGET OF RAPAMYCIN COMPLEX 2 SUBUNIT BIT61-RELATED"/>
    <property type="match status" value="1"/>
</dbReference>
<organism evidence="2 3">
    <name type="scientific">Cyberlindnera fabianii</name>
    <name type="common">Yeast</name>
    <name type="synonym">Hansenula fabianii</name>
    <dbReference type="NCBI Taxonomy" id="36022"/>
    <lineage>
        <taxon>Eukaryota</taxon>
        <taxon>Fungi</taxon>
        <taxon>Dikarya</taxon>
        <taxon>Ascomycota</taxon>
        <taxon>Saccharomycotina</taxon>
        <taxon>Saccharomycetes</taxon>
        <taxon>Phaffomycetales</taxon>
        <taxon>Phaffomycetaceae</taxon>
        <taxon>Cyberlindnera</taxon>
    </lineage>
</organism>
<dbReference type="OMA" id="NDQMREN"/>
<evidence type="ECO:0000256" key="1">
    <source>
        <dbReference type="SAM" id="MobiDB-lite"/>
    </source>
</evidence>
<accession>A0A1V2L2A7</accession>